<feature type="compositionally biased region" description="Basic and acidic residues" evidence="5">
    <location>
        <begin position="574"/>
        <end position="591"/>
    </location>
</feature>
<keyword evidence="4" id="KW-0539">Nucleus</keyword>
<feature type="region of interest" description="Disordered" evidence="5">
    <location>
        <begin position="883"/>
        <end position="925"/>
    </location>
</feature>
<evidence type="ECO:0000256" key="4">
    <source>
        <dbReference type="ARBA" id="ARBA00023242"/>
    </source>
</evidence>
<dbReference type="GO" id="GO:0005634">
    <property type="term" value="C:nucleus"/>
    <property type="evidence" value="ECO:0007669"/>
    <property type="project" value="UniProtKB-SubCell"/>
</dbReference>
<gene>
    <name evidence="7" type="ORF">QN277_026758</name>
</gene>
<keyword evidence="8" id="KW-1185">Reference proteome</keyword>
<comment type="subcellular location">
    <subcellularLocation>
        <location evidence="1">Nucleus</location>
    </subcellularLocation>
</comment>
<dbReference type="Pfam" id="PF24662">
    <property type="entry name" value="DUF7650"/>
    <property type="match status" value="1"/>
</dbReference>
<evidence type="ECO:0000256" key="5">
    <source>
        <dbReference type="SAM" id="MobiDB-lite"/>
    </source>
</evidence>
<comment type="caution">
    <text evidence="7">The sequence shown here is derived from an EMBL/GenBank/DDBJ whole genome shotgun (WGS) entry which is preliminary data.</text>
</comment>
<dbReference type="PANTHER" id="PTHR13859:SF34">
    <property type="entry name" value="SANT DOMAIN-CONTAINING PROTEIN"/>
    <property type="match status" value="1"/>
</dbReference>
<feature type="region of interest" description="Disordered" evidence="5">
    <location>
        <begin position="526"/>
        <end position="643"/>
    </location>
</feature>
<feature type="compositionally biased region" description="Polar residues" evidence="5">
    <location>
        <begin position="593"/>
        <end position="602"/>
    </location>
</feature>
<feature type="compositionally biased region" description="Polar residues" evidence="5">
    <location>
        <begin position="610"/>
        <end position="628"/>
    </location>
</feature>
<dbReference type="Pfam" id="PF25826">
    <property type="entry name" value="DUF7952"/>
    <property type="match status" value="1"/>
</dbReference>
<accession>A0AAE1K4X5</accession>
<evidence type="ECO:0000313" key="8">
    <source>
        <dbReference type="Proteomes" id="UP001293593"/>
    </source>
</evidence>
<dbReference type="SUPFAM" id="SSF46689">
    <property type="entry name" value="Homeodomain-like"/>
    <property type="match status" value="1"/>
</dbReference>
<dbReference type="PROSITE" id="PS51293">
    <property type="entry name" value="SANT"/>
    <property type="match status" value="1"/>
</dbReference>
<evidence type="ECO:0000256" key="1">
    <source>
        <dbReference type="ARBA" id="ARBA00004123"/>
    </source>
</evidence>
<feature type="compositionally biased region" description="Basic and acidic residues" evidence="5">
    <location>
        <begin position="787"/>
        <end position="800"/>
    </location>
</feature>
<dbReference type="InterPro" id="IPR009057">
    <property type="entry name" value="Homeodomain-like_sf"/>
</dbReference>
<dbReference type="EMBL" id="JAWXYG010000008">
    <property type="protein sequence ID" value="KAK4265744.1"/>
    <property type="molecule type" value="Genomic_DNA"/>
</dbReference>
<evidence type="ECO:0000256" key="2">
    <source>
        <dbReference type="ARBA" id="ARBA00023015"/>
    </source>
</evidence>
<reference evidence="7" key="1">
    <citation type="submission" date="2023-10" db="EMBL/GenBank/DDBJ databases">
        <title>Chromosome-level genome of the transformable northern wattle, Acacia crassicarpa.</title>
        <authorList>
            <person name="Massaro I."/>
            <person name="Sinha N.R."/>
            <person name="Poethig S."/>
            <person name="Leichty A.R."/>
        </authorList>
    </citation>
    <scope>NUCLEOTIDE SEQUENCE</scope>
    <source>
        <strain evidence="7">Acra3RX</strain>
        <tissue evidence="7">Leaf</tissue>
    </source>
</reference>
<evidence type="ECO:0000313" key="7">
    <source>
        <dbReference type="EMBL" id="KAK4265744.1"/>
    </source>
</evidence>
<feature type="region of interest" description="Disordered" evidence="5">
    <location>
        <begin position="820"/>
        <end position="866"/>
    </location>
</feature>
<feature type="region of interest" description="Disordered" evidence="5">
    <location>
        <begin position="784"/>
        <end position="804"/>
    </location>
</feature>
<name>A0AAE1K4X5_9FABA</name>
<organism evidence="7 8">
    <name type="scientific">Acacia crassicarpa</name>
    <name type="common">northern wattle</name>
    <dbReference type="NCBI Taxonomy" id="499986"/>
    <lineage>
        <taxon>Eukaryota</taxon>
        <taxon>Viridiplantae</taxon>
        <taxon>Streptophyta</taxon>
        <taxon>Embryophyta</taxon>
        <taxon>Tracheophyta</taxon>
        <taxon>Spermatophyta</taxon>
        <taxon>Magnoliopsida</taxon>
        <taxon>eudicotyledons</taxon>
        <taxon>Gunneridae</taxon>
        <taxon>Pentapetalae</taxon>
        <taxon>rosids</taxon>
        <taxon>fabids</taxon>
        <taxon>Fabales</taxon>
        <taxon>Fabaceae</taxon>
        <taxon>Caesalpinioideae</taxon>
        <taxon>mimosoid clade</taxon>
        <taxon>Acacieae</taxon>
        <taxon>Acacia</taxon>
    </lineage>
</organism>
<dbReference type="InterPro" id="IPR017884">
    <property type="entry name" value="SANT_dom"/>
</dbReference>
<protein>
    <recommendedName>
        <fullName evidence="6">SANT domain-containing protein</fullName>
    </recommendedName>
</protein>
<dbReference type="PANTHER" id="PTHR13859">
    <property type="entry name" value="ATROPHIN-RELATED"/>
    <property type="match status" value="1"/>
</dbReference>
<feature type="compositionally biased region" description="Low complexity" evidence="5">
    <location>
        <begin position="852"/>
        <end position="863"/>
    </location>
</feature>
<dbReference type="InterPro" id="IPR056067">
    <property type="entry name" value="DUF7650"/>
</dbReference>
<feature type="region of interest" description="Disordered" evidence="5">
    <location>
        <begin position="13"/>
        <end position="32"/>
    </location>
</feature>
<keyword evidence="3" id="KW-0804">Transcription</keyword>
<feature type="compositionally biased region" description="Polar residues" evidence="5">
    <location>
        <begin position="839"/>
        <end position="851"/>
    </location>
</feature>
<proteinExistence type="predicted"/>
<evidence type="ECO:0000256" key="3">
    <source>
        <dbReference type="ARBA" id="ARBA00023163"/>
    </source>
</evidence>
<evidence type="ECO:0000259" key="6">
    <source>
        <dbReference type="PROSITE" id="PS51293"/>
    </source>
</evidence>
<feature type="domain" description="SANT" evidence="6">
    <location>
        <begin position="184"/>
        <end position="237"/>
    </location>
</feature>
<dbReference type="InterPro" id="IPR057712">
    <property type="entry name" value="DUF7952"/>
</dbReference>
<sequence>MEVDTVQVSDLVNGIEEHTDEQSLSPEGSDVSDAYVDQDIFPRVGEQYQVEIPPLMSQSDYCWLQKNVDDFKNEATTPHDFSVGLPLPITWIDDQVGNKRHKAPEDACNSGGIANKFEFSKLKYNKKSQNSSHSDESNSKHEVIDDLLVNRMNMGESANSVKQETKIEVHENNKGKGLCLVPGSSFDTWNEKEEARFILSLYIFGKNLVQVKRFMGNNKKMRDILSFYYGKFYKSEKYSRWSECRKMKGRKCIYGQKIFTGARQQELLSRLQPKLSEECCKNLLGVSKTFTEGKMLLEDYVLTLKDLVGLDALVEAVGIGKGKEDLTVFSSDSSKSNHALPGRPEIPVGKACSMLTPAEIITFLTGDFRLSKARSSDLFWEAVWPRLLARGWHSEQPGSHNYALPSKNSLVFLVPGVKKYTRKLVKGNHYFDSVSDVLSKVASDPELIELESVTDNNCKGVEGNGWTNEIKLGQENSPDQQRYCYLKPRTPNRSMDVLKFTVVDTSLASQKVAKVRELRNLPVGVLGSASENDSDSEDTSEEHTNESESVNTTSYDSEKADVIKSTKGNIGREVSTEIKNFKNKPSSEELPMRSTNLYVTSSSKDRKTDLLSNTQRKNPMKSQSSSRQAPDDKNVIGPVTKRRRRLSACSRAERNCNAANIFVSPRVKQEDASCCCDSSNSDKTVSPGENPMLESKEIANPLPWETKKLTDIFSLNTGQINRREAVPASIPDSSNSNKIVSPGESPILENKEIANPPPQEFKKFEDLLLMASQFNLSDAFRAGFSSSHDDQHEKPQKRTMIDLNIPVSPEAEADELCNSKVSETQQNNTREDKDDSCSAMISNPEDNSEQPNTNTRRQSTRNRPLTTKVLEAFAFGYLDRKEKRKGRDYLPDGSSPRPSRRARGKKTVGETSSSSGADFQKEERTNVVCNGNGDVILTGFKSNKG</sequence>
<keyword evidence="2" id="KW-0805">Transcription regulation</keyword>
<dbReference type="Proteomes" id="UP001293593">
    <property type="component" value="Unassembled WGS sequence"/>
</dbReference>
<dbReference type="GO" id="GO:0003714">
    <property type="term" value="F:transcription corepressor activity"/>
    <property type="evidence" value="ECO:0007669"/>
    <property type="project" value="TreeGrafter"/>
</dbReference>
<dbReference type="AlphaFoldDB" id="A0AAE1K4X5"/>